<geneLocation type="mitochondrion" evidence="1"/>
<reference evidence="1" key="1">
    <citation type="journal article" date="2011" name="Mol. Phylogenet. Evol.">
        <title>Mitochondrial phylogeny of the Chrysis ignita (Hymenoptera: Chrysididae) species group based on simultaneous Bayesian alignment and phylogeny reconstruction.</title>
        <authorList>
            <person name="Soon V."/>
            <person name="Saarma U."/>
        </authorList>
    </citation>
    <scope>NUCLEOTIDE SEQUENCE</scope>
</reference>
<organism evidence="1">
    <name type="scientific">Chrysis sculpturata</name>
    <dbReference type="NCBI Taxonomy" id="913306"/>
    <lineage>
        <taxon>Eukaryota</taxon>
        <taxon>Metazoa</taxon>
        <taxon>Ecdysozoa</taxon>
        <taxon>Arthropoda</taxon>
        <taxon>Hexapoda</taxon>
        <taxon>Insecta</taxon>
        <taxon>Pterygota</taxon>
        <taxon>Neoptera</taxon>
        <taxon>Endopterygota</taxon>
        <taxon>Hymenoptera</taxon>
        <taxon>Apocrita</taxon>
        <taxon>Aculeata</taxon>
        <taxon>Chrysidoidea</taxon>
        <taxon>Chrysididae</taxon>
        <taxon>Chrysidinae</taxon>
        <taxon>Chrysidini</taxon>
        <taxon>Chrysis</taxon>
    </lineage>
</organism>
<protein>
    <submittedName>
        <fullName evidence="1">NADH dehydrogenase subunit 4</fullName>
    </submittedName>
</protein>
<proteinExistence type="predicted"/>
<accession>F6JY24</accession>
<dbReference type="EMBL" id="HM071098">
    <property type="protein sequence ID" value="ADQ27352.1"/>
    <property type="molecule type" value="Genomic_DNA"/>
</dbReference>
<sequence length="34" mass="4432">HWIPLMLMFMNLNYMFYKELWYKYLINLMNLIMV</sequence>
<evidence type="ECO:0000313" key="1">
    <source>
        <dbReference type="EMBL" id="ADQ27352.1"/>
    </source>
</evidence>
<name>F6JY24_9HYME</name>
<dbReference type="AlphaFoldDB" id="F6JY24"/>
<keyword evidence="1" id="KW-0496">Mitochondrion</keyword>
<feature type="non-terminal residue" evidence="1">
    <location>
        <position position="1"/>
    </location>
</feature>
<gene>
    <name evidence="1" type="primary">nd4</name>
</gene>